<evidence type="ECO:0000313" key="13">
    <source>
        <dbReference type="EMBL" id="PIP22884.1"/>
    </source>
</evidence>
<dbReference type="UniPathway" id="UPA00219"/>
<dbReference type="InterPro" id="IPR006009">
    <property type="entry name" value="GlcNAc_MurG"/>
</dbReference>
<comment type="subcellular location">
    <subcellularLocation>
        <location evidence="10">Cell membrane</location>
        <topology evidence="10">Peripheral membrane protein</topology>
        <orientation evidence="10">Cytoplasmic side</orientation>
    </subcellularLocation>
</comment>
<feature type="binding site" evidence="10">
    <location>
        <position position="314"/>
    </location>
    <ligand>
        <name>UDP-N-acetyl-alpha-D-glucosamine</name>
        <dbReference type="ChEBI" id="CHEBI:57705"/>
    </ligand>
</feature>
<dbReference type="PANTHER" id="PTHR21015:SF27">
    <property type="entry name" value="UDP-N-ACETYLGLUCOSAMINE--N-ACETYLMURAMYL-(PENTAPEPTIDE) PYROPHOSPHORYL-UNDECAPRENOL N-ACETYLGLUCOSAMINE TRANSFERASE"/>
    <property type="match status" value="1"/>
</dbReference>
<keyword evidence="5 10" id="KW-0133">Cell shape</keyword>
<dbReference type="Pfam" id="PF03033">
    <property type="entry name" value="Glyco_transf_28"/>
    <property type="match status" value="1"/>
</dbReference>
<evidence type="ECO:0000256" key="7">
    <source>
        <dbReference type="ARBA" id="ARBA00023136"/>
    </source>
</evidence>
<proteinExistence type="inferred from homology"/>
<evidence type="ECO:0000256" key="1">
    <source>
        <dbReference type="ARBA" id="ARBA00022475"/>
    </source>
</evidence>
<sequence length="384" mass="42857">MKILFTGGGTGGHILPIIAVLRELKKLHQKNARIGRTPKEKNLDIFYIGPKDNFGDLLFAQEGIKVKNVLAGKIRRYWGIKSFFENIADFFKTPIGIIQSFFYIFFTAPDLIFSKGGYGSIPAVIAGWILRIPIFLHESDAVPGLSNKILAKFASRIFTSFPKTKNFPLSKTILVGDPIRNELLEGDRGEAKEFFKIESEKQVVMIMGGSQGSQRINDKVLEILPEMLKNFEIILQCGEENFQQVRAEANAIINEESKKYFHIFPFLKEADLKKAFAICDIIVSRAGSASIFEISALGKPSILIPLPESAQNHQVENAYSYARTGAAIVLEESNITPYFLLGKIKNLLDDPEEIRIMSDGAKSFSKPQATKEIAKYLLDSSLGK</sequence>
<feature type="domain" description="Glycosyl transferase family 28 C-terminal" evidence="12">
    <location>
        <begin position="203"/>
        <end position="372"/>
    </location>
</feature>
<keyword evidence="6 10" id="KW-0573">Peptidoglycan synthesis</keyword>
<comment type="pathway">
    <text evidence="10">Cell wall biogenesis; peptidoglycan biosynthesis.</text>
</comment>
<reference evidence="13 14" key="1">
    <citation type="submission" date="2017-09" db="EMBL/GenBank/DDBJ databases">
        <title>Depth-based differentiation of microbial function through sediment-hosted aquifers and enrichment of novel symbionts in the deep terrestrial subsurface.</title>
        <authorList>
            <person name="Probst A.J."/>
            <person name="Ladd B."/>
            <person name="Jarett J.K."/>
            <person name="Geller-Mcgrath D.E."/>
            <person name="Sieber C.M."/>
            <person name="Emerson J.B."/>
            <person name="Anantharaman K."/>
            <person name="Thomas B.C."/>
            <person name="Malmstrom R."/>
            <person name="Stieglmeier M."/>
            <person name="Klingl A."/>
            <person name="Woyke T."/>
            <person name="Ryan C.M."/>
            <person name="Banfield J.F."/>
        </authorList>
    </citation>
    <scope>NUCLEOTIDE SEQUENCE [LARGE SCALE GENOMIC DNA]</scope>
    <source>
        <strain evidence="13">CG23_combo_of_CG06-09_8_20_14_all_39_17</strain>
    </source>
</reference>
<name>A0A2G9YUE6_9BACT</name>
<comment type="caution">
    <text evidence="10">Lacks conserved residue(s) required for the propagation of feature annotation.</text>
</comment>
<evidence type="ECO:0000259" key="11">
    <source>
        <dbReference type="Pfam" id="PF03033"/>
    </source>
</evidence>
<evidence type="ECO:0000256" key="8">
    <source>
        <dbReference type="ARBA" id="ARBA00023306"/>
    </source>
</evidence>
<evidence type="ECO:0000256" key="3">
    <source>
        <dbReference type="ARBA" id="ARBA00022676"/>
    </source>
</evidence>
<dbReference type="SUPFAM" id="SSF53756">
    <property type="entry name" value="UDP-Glycosyltransferase/glycogen phosphorylase"/>
    <property type="match status" value="1"/>
</dbReference>
<dbReference type="GO" id="GO:0051991">
    <property type="term" value="F:UDP-N-acetyl-D-glucosamine:N-acetylmuramoyl-L-alanyl-D-glutamyl-meso-2,6-diaminopimelyl-D-alanyl-D-alanine-diphosphoundecaprenol 4-beta-N-acetylglucosaminlytransferase activity"/>
    <property type="evidence" value="ECO:0007669"/>
    <property type="project" value="RHEA"/>
</dbReference>
<feature type="binding site" evidence="10">
    <location>
        <position position="180"/>
    </location>
    <ligand>
        <name>UDP-N-acetyl-alpha-D-glucosamine</name>
        <dbReference type="ChEBI" id="CHEBI:57705"/>
    </ligand>
</feature>
<dbReference type="HAMAP" id="MF_00033">
    <property type="entry name" value="MurG"/>
    <property type="match status" value="1"/>
</dbReference>
<feature type="binding site" evidence="10">
    <location>
        <position position="210"/>
    </location>
    <ligand>
        <name>UDP-N-acetyl-alpha-D-glucosamine</name>
        <dbReference type="ChEBI" id="CHEBI:57705"/>
    </ligand>
</feature>
<dbReference type="GO" id="GO:0008360">
    <property type="term" value="P:regulation of cell shape"/>
    <property type="evidence" value="ECO:0007669"/>
    <property type="project" value="UniProtKB-KW"/>
</dbReference>
<dbReference type="AlphaFoldDB" id="A0A2G9YUE6"/>
<feature type="domain" description="Glycosyltransferase family 28 N-terminal" evidence="11">
    <location>
        <begin position="3"/>
        <end position="158"/>
    </location>
</feature>
<dbReference type="PANTHER" id="PTHR21015">
    <property type="entry name" value="UDP-N-ACETYLGLUCOSAMINE--N-ACETYLMURAMYL-(PENTAPEPTIDE) PYROPHOSPHORYL-UNDECAPRENOL N-ACETYLGLUCOSAMINE TRANSFERASE 1"/>
    <property type="match status" value="1"/>
</dbReference>
<evidence type="ECO:0000256" key="5">
    <source>
        <dbReference type="ARBA" id="ARBA00022960"/>
    </source>
</evidence>
<keyword evidence="3 10" id="KW-0328">Glycosyltransferase</keyword>
<dbReference type="GO" id="GO:0005886">
    <property type="term" value="C:plasma membrane"/>
    <property type="evidence" value="ECO:0007669"/>
    <property type="project" value="UniProtKB-SubCell"/>
</dbReference>
<dbReference type="Pfam" id="PF04101">
    <property type="entry name" value="Glyco_tran_28_C"/>
    <property type="match status" value="1"/>
</dbReference>
<dbReference type="Proteomes" id="UP000229976">
    <property type="component" value="Unassembled WGS sequence"/>
</dbReference>
<evidence type="ECO:0000313" key="14">
    <source>
        <dbReference type="Proteomes" id="UP000229976"/>
    </source>
</evidence>
<dbReference type="InterPro" id="IPR007235">
    <property type="entry name" value="Glyco_trans_28_C"/>
</dbReference>
<dbReference type="GO" id="GO:0051301">
    <property type="term" value="P:cell division"/>
    <property type="evidence" value="ECO:0007669"/>
    <property type="project" value="UniProtKB-KW"/>
</dbReference>
<evidence type="ECO:0000256" key="10">
    <source>
        <dbReference type="HAMAP-Rule" id="MF_00033"/>
    </source>
</evidence>
<keyword evidence="7 10" id="KW-0472">Membrane</keyword>
<dbReference type="GO" id="GO:0071555">
    <property type="term" value="P:cell wall organization"/>
    <property type="evidence" value="ECO:0007669"/>
    <property type="project" value="UniProtKB-KW"/>
</dbReference>
<feature type="binding site" evidence="10">
    <location>
        <begin position="10"/>
        <end position="12"/>
    </location>
    <ligand>
        <name>UDP-N-acetyl-alpha-D-glucosamine</name>
        <dbReference type="ChEBI" id="CHEBI:57705"/>
    </ligand>
</feature>
<dbReference type="CDD" id="cd03785">
    <property type="entry name" value="GT28_MurG"/>
    <property type="match status" value="1"/>
</dbReference>
<dbReference type="GO" id="GO:0050511">
    <property type="term" value="F:undecaprenyldiphospho-muramoylpentapeptide beta-N-acetylglucosaminyltransferase activity"/>
    <property type="evidence" value="ECO:0007669"/>
    <property type="project" value="UniProtKB-UniRule"/>
</dbReference>
<evidence type="ECO:0000256" key="2">
    <source>
        <dbReference type="ARBA" id="ARBA00022618"/>
    </source>
</evidence>
<comment type="similarity">
    <text evidence="10">Belongs to the glycosyltransferase 28 family. MurG subfamily.</text>
</comment>
<keyword evidence="1 10" id="KW-1003">Cell membrane</keyword>
<accession>A0A2G9YUE6</accession>
<evidence type="ECO:0000256" key="4">
    <source>
        <dbReference type="ARBA" id="ARBA00022679"/>
    </source>
</evidence>
<keyword evidence="9 10" id="KW-0961">Cell wall biogenesis/degradation</keyword>
<organism evidence="13 14">
    <name type="scientific">Candidatus Nealsonbacteria bacterium CG23_combo_of_CG06-09_8_20_14_all_39_17</name>
    <dbReference type="NCBI Taxonomy" id="1974722"/>
    <lineage>
        <taxon>Bacteria</taxon>
        <taxon>Candidatus Nealsoniibacteriota</taxon>
    </lineage>
</organism>
<comment type="function">
    <text evidence="10">Cell wall formation. Catalyzes the transfer of a GlcNAc subunit on undecaprenyl-pyrophosphoryl-MurNAc-pentapeptide (lipid intermediate I) to form undecaprenyl-pyrophosphoryl-MurNAc-(pentapeptide)GlcNAc (lipid intermediate II).</text>
</comment>
<evidence type="ECO:0000256" key="9">
    <source>
        <dbReference type="ARBA" id="ARBA00023316"/>
    </source>
</evidence>
<dbReference type="InterPro" id="IPR004276">
    <property type="entry name" value="GlycoTrans_28_N"/>
</dbReference>
<dbReference type="GO" id="GO:0009252">
    <property type="term" value="P:peptidoglycan biosynthetic process"/>
    <property type="evidence" value="ECO:0007669"/>
    <property type="project" value="UniProtKB-UniRule"/>
</dbReference>
<keyword evidence="8 10" id="KW-0131">Cell cycle</keyword>
<evidence type="ECO:0000256" key="6">
    <source>
        <dbReference type="ARBA" id="ARBA00022984"/>
    </source>
</evidence>
<evidence type="ECO:0000259" key="12">
    <source>
        <dbReference type="Pfam" id="PF04101"/>
    </source>
</evidence>
<gene>
    <name evidence="10" type="primary">murG</name>
    <name evidence="13" type="ORF">COX37_01530</name>
</gene>
<protein>
    <recommendedName>
        <fullName evidence="10">UDP-N-acetylglucosamine--N-acetylmuramyl-(pentapeptide) pyrophosphoryl-undecaprenol N-acetylglucosamine transferase</fullName>
        <ecNumber evidence="10">2.4.1.227</ecNumber>
    </recommendedName>
    <alternativeName>
        <fullName evidence="10">Undecaprenyl-PP-MurNAc-pentapeptide-UDPGlcNAc GlcNAc transferase</fullName>
    </alternativeName>
</protein>
<dbReference type="EC" id="2.4.1.227" evidence="10"/>
<keyword evidence="2 10" id="KW-0132">Cell division</keyword>
<comment type="catalytic activity">
    <reaction evidence="10">
        <text>di-trans,octa-cis-undecaprenyl diphospho-N-acetyl-alpha-D-muramoyl-L-alanyl-D-glutamyl-meso-2,6-diaminopimeloyl-D-alanyl-D-alanine + UDP-N-acetyl-alpha-D-glucosamine = di-trans,octa-cis-undecaprenyl diphospho-[N-acetyl-alpha-D-glucosaminyl-(1-&gt;4)]-N-acetyl-alpha-D-muramoyl-L-alanyl-D-glutamyl-meso-2,6-diaminopimeloyl-D-alanyl-D-alanine + UDP + H(+)</text>
        <dbReference type="Rhea" id="RHEA:31227"/>
        <dbReference type="ChEBI" id="CHEBI:15378"/>
        <dbReference type="ChEBI" id="CHEBI:57705"/>
        <dbReference type="ChEBI" id="CHEBI:58223"/>
        <dbReference type="ChEBI" id="CHEBI:61387"/>
        <dbReference type="ChEBI" id="CHEBI:61388"/>
        <dbReference type="EC" id="2.4.1.227"/>
    </reaction>
</comment>
<dbReference type="EMBL" id="PCRO01000020">
    <property type="protein sequence ID" value="PIP22884.1"/>
    <property type="molecule type" value="Genomic_DNA"/>
</dbReference>
<dbReference type="GO" id="GO:0005975">
    <property type="term" value="P:carbohydrate metabolic process"/>
    <property type="evidence" value="ECO:0007669"/>
    <property type="project" value="InterPro"/>
</dbReference>
<keyword evidence="4 10" id="KW-0808">Transferase</keyword>
<dbReference type="Gene3D" id="3.40.50.2000">
    <property type="entry name" value="Glycogen Phosphorylase B"/>
    <property type="match status" value="2"/>
</dbReference>
<comment type="caution">
    <text evidence="13">The sequence shown here is derived from an EMBL/GenBank/DDBJ whole genome shotgun (WGS) entry which is preliminary data.</text>
</comment>